<evidence type="ECO:0000313" key="3">
    <source>
        <dbReference type="Proteomes" id="UP001596408"/>
    </source>
</evidence>
<feature type="compositionally biased region" description="Low complexity" evidence="1">
    <location>
        <begin position="323"/>
        <end position="338"/>
    </location>
</feature>
<feature type="compositionally biased region" description="Acidic residues" evidence="1">
    <location>
        <begin position="295"/>
        <end position="310"/>
    </location>
</feature>
<reference evidence="2 3" key="1">
    <citation type="journal article" date="2019" name="Int. J. Syst. Evol. Microbiol.">
        <title>The Global Catalogue of Microorganisms (GCM) 10K type strain sequencing project: providing services to taxonomists for standard genome sequencing and annotation.</title>
        <authorList>
            <consortium name="The Broad Institute Genomics Platform"/>
            <consortium name="The Broad Institute Genome Sequencing Center for Infectious Disease"/>
            <person name="Wu L."/>
            <person name="Ma J."/>
        </authorList>
    </citation>
    <scope>NUCLEOTIDE SEQUENCE [LARGE SCALE GENOMIC DNA]</scope>
    <source>
        <strain evidence="2 3">YIM 94188</strain>
    </source>
</reference>
<protein>
    <submittedName>
        <fullName evidence="2">Uncharacterized protein</fullName>
    </submittedName>
</protein>
<feature type="compositionally biased region" description="Basic residues" evidence="1">
    <location>
        <begin position="344"/>
        <end position="361"/>
    </location>
</feature>
<name>A0ABD5TYC2_9EURY</name>
<dbReference type="AlphaFoldDB" id="A0ABD5TYC2"/>
<dbReference type="RefSeq" id="WP_379695573.1">
    <property type="nucleotide sequence ID" value="NZ_JBHSXH010000015.1"/>
</dbReference>
<feature type="region of interest" description="Disordered" evidence="1">
    <location>
        <begin position="155"/>
        <end position="370"/>
    </location>
</feature>
<feature type="compositionally biased region" description="Low complexity" evidence="1">
    <location>
        <begin position="283"/>
        <end position="294"/>
    </location>
</feature>
<gene>
    <name evidence="2" type="ORF">ACFQEV_10395</name>
</gene>
<comment type="caution">
    <text evidence="2">The sequence shown here is derived from an EMBL/GenBank/DDBJ whole genome shotgun (WGS) entry which is preliminary data.</text>
</comment>
<dbReference type="EMBL" id="JBHSXH010000015">
    <property type="protein sequence ID" value="MFC6825390.1"/>
    <property type="molecule type" value="Genomic_DNA"/>
</dbReference>
<evidence type="ECO:0000313" key="2">
    <source>
        <dbReference type="EMBL" id="MFC6825390.1"/>
    </source>
</evidence>
<proteinExistence type="predicted"/>
<accession>A0ABD5TYC2</accession>
<feature type="compositionally biased region" description="Acidic residues" evidence="1">
    <location>
        <begin position="226"/>
        <end position="247"/>
    </location>
</feature>
<dbReference type="Proteomes" id="UP001596408">
    <property type="component" value="Unassembled WGS sequence"/>
</dbReference>
<keyword evidence="3" id="KW-1185">Reference proteome</keyword>
<sequence>MSQESDLGGPVYVSDGDVKVEKSFVAEEFPVPAIKFRISSDSEEAVHVRIVDSIPKDFPMEGVGFHPDYESENWTAYKDQRVEYERTLEPEESVTTVYGIRLNTVNEASSFLVEPVLERPPVPAEGEEADHADDGVEDILGEDRSQLVRDALQGNGSLADEGALDEDAEPEADAAESEPIEDADDAGADADAETNADADSDASGGSAIEEAEDAVEKALESIPNPADEDGEDDAAAEDADDAAEAETAEPREIADDSTPAVVDSPAGPNDDDVAAAIGSSGVEADAGDAGAETSADADAETDEDDAEEPAADAGAREYVEVEGAVSDADAEVSADAGGTTPTRVRLRRSRGRWRRRSRRRFATGASPRRTSTCFGRNSTWAFRRAPTCASVACSRRWGT</sequence>
<evidence type="ECO:0000256" key="1">
    <source>
        <dbReference type="SAM" id="MobiDB-lite"/>
    </source>
</evidence>
<feature type="compositionally biased region" description="Acidic residues" evidence="1">
    <location>
        <begin position="162"/>
        <end position="200"/>
    </location>
</feature>
<organism evidence="2 3">
    <name type="scientific">Halopelagius fulvigenes</name>
    <dbReference type="NCBI Taxonomy" id="1198324"/>
    <lineage>
        <taxon>Archaea</taxon>
        <taxon>Methanobacteriati</taxon>
        <taxon>Methanobacteriota</taxon>
        <taxon>Stenosarchaea group</taxon>
        <taxon>Halobacteria</taxon>
        <taxon>Halobacteriales</taxon>
        <taxon>Haloferacaceae</taxon>
    </lineage>
</organism>